<keyword evidence="5" id="KW-0274">FAD</keyword>
<accession>A0A9W7EFT7</accession>
<dbReference type="Pfam" id="PF02219">
    <property type="entry name" value="MTHFR"/>
    <property type="match status" value="2"/>
</dbReference>
<comment type="caution">
    <text evidence="7">The sequence shown here is derived from an EMBL/GenBank/DDBJ whole genome shotgun (WGS) entry which is preliminary data.</text>
</comment>
<dbReference type="AlphaFoldDB" id="A0A9W7EFT7"/>
<evidence type="ECO:0000313" key="8">
    <source>
        <dbReference type="Proteomes" id="UP001162640"/>
    </source>
</evidence>
<dbReference type="CDD" id="cd00537">
    <property type="entry name" value="MTHFR"/>
    <property type="match status" value="1"/>
</dbReference>
<proteinExistence type="inferred from homology"/>
<dbReference type="PANTHER" id="PTHR45754">
    <property type="entry name" value="METHYLENETETRAHYDROFOLATE REDUCTASE"/>
    <property type="match status" value="1"/>
</dbReference>
<organism evidence="7 8">
    <name type="scientific">Triparma laevis f. inornata</name>
    <dbReference type="NCBI Taxonomy" id="1714386"/>
    <lineage>
        <taxon>Eukaryota</taxon>
        <taxon>Sar</taxon>
        <taxon>Stramenopiles</taxon>
        <taxon>Ochrophyta</taxon>
        <taxon>Bolidophyceae</taxon>
        <taxon>Parmales</taxon>
        <taxon>Triparmaceae</taxon>
        <taxon>Triparma</taxon>
    </lineage>
</organism>
<name>A0A9W7EFT7_9STRA</name>
<comment type="similarity">
    <text evidence="3">Belongs to the methylenetetrahydrofolate reductase family.</text>
</comment>
<evidence type="ECO:0000256" key="4">
    <source>
        <dbReference type="ARBA" id="ARBA00022630"/>
    </source>
</evidence>
<dbReference type="InterPro" id="IPR003171">
    <property type="entry name" value="Mehydrof_redctse-like"/>
</dbReference>
<reference evidence="8" key="1">
    <citation type="journal article" date="2023" name="Commun. Biol.">
        <title>Genome analysis of Parmales, the sister group of diatoms, reveals the evolutionary specialization of diatoms from phago-mixotrophs to photoautotrophs.</title>
        <authorList>
            <person name="Ban H."/>
            <person name="Sato S."/>
            <person name="Yoshikawa S."/>
            <person name="Yamada K."/>
            <person name="Nakamura Y."/>
            <person name="Ichinomiya M."/>
            <person name="Sato N."/>
            <person name="Blanc-Mathieu R."/>
            <person name="Endo H."/>
            <person name="Kuwata A."/>
            <person name="Ogata H."/>
        </authorList>
    </citation>
    <scope>NUCLEOTIDE SEQUENCE [LARGE SCALE GENOMIC DNA]</scope>
</reference>
<evidence type="ECO:0000256" key="3">
    <source>
        <dbReference type="ARBA" id="ARBA00006743"/>
    </source>
</evidence>
<comment type="cofactor">
    <cofactor evidence="1">
        <name>FAD</name>
        <dbReference type="ChEBI" id="CHEBI:57692"/>
    </cofactor>
</comment>
<evidence type="ECO:0000256" key="6">
    <source>
        <dbReference type="ARBA" id="ARBA00023002"/>
    </source>
</evidence>
<dbReference type="GO" id="GO:0071949">
    <property type="term" value="F:FAD binding"/>
    <property type="evidence" value="ECO:0007669"/>
    <property type="project" value="TreeGrafter"/>
</dbReference>
<evidence type="ECO:0000256" key="1">
    <source>
        <dbReference type="ARBA" id="ARBA00001974"/>
    </source>
</evidence>
<dbReference type="EMBL" id="BLQM01000267">
    <property type="protein sequence ID" value="GMH79549.1"/>
    <property type="molecule type" value="Genomic_DNA"/>
</dbReference>
<dbReference type="GO" id="GO:0035999">
    <property type="term" value="P:tetrahydrofolate interconversion"/>
    <property type="evidence" value="ECO:0007669"/>
    <property type="project" value="TreeGrafter"/>
</dbReference>
<dbReference type="PANTHER" id="PTHR45754:SF3">
    <property type="entry name" value="METHYLENETETRAHYDROFOLATE REDUCTASE (NADPH)"/>
    <property type="match status" value="1"/>
</dbReference>
<dbReference type="GO" id="GO:0004489">
    <property type="term" value="F:methylenetetrahydrofolate reductase [NAD(P)H] activity"/>
    <property type="evidence" value="ECO:0007669"/>
    <property type="project" value="InterPro"/>
</dbReference>
<keyword evidence="6" id="KW-0560">Oxidoreductase</keyword>
<keyword evidence="4" id="KW-0285">Flavoprotein</keyword>
<evidence type="ECO:0000313" key="7">
    <source>
        <dbReference type="EMBL" id="GMH79549.1"/>
    </source>
</evidence>
<evidence type="ECO:0008006" key="9">
    <source>
        <dbReference type="Google" id="ProtNLM"/>
    </source>
</evidence>
<gene>
    <name evidence="7" type="ORF">TL16_g08181</name>
</gene>
<dbReference type="GO" id="GO:0005829">
    <property type="term" value="C:cytosol"/>
    <property type="evidence" value="ECO:0007669"/>
    <property type="project" value="TreeGrafter"/>
</dbReference>
<dbReference type="Gene3D" id="3.20.20.220">
    <property type="match status" value="1"/>
</dbReference>
<comment type="pathway">
    <text evidence="2">One-carbon metabolism; tetrahydrofolate interconversion.</text>
</comment>
<dbReference type="SUPFAM" id="SSF51730">
    <property type="entry name" value="FAD-linked oxidoreductase"/>
    <property type="match status" value="2"/>
</dbReference>
<dbReference type="InterPro" id="IPR029041">
    <property type="entry name" value="FAD-linked_oxidoreductase-like"/>
</dbReference>
<evidence type="ECO:0000256" key="2">
    <source>
        <dbReference type="ARBA" id="ARBA00004777"/>
    </source>
</evidence>
<dbReference type="Proteomes" id="UP001162640">
    <property type="component" value="Unassembled WGS sequence"/>
</dbReference>
<sequence length="439" mass="49093">MAELIGAKKDDKIIDLMSTRPTAFTSLEFYPPRTSEGVQNLRSRILRMKENTQPVFMDVTWGAGGSTSDTTMDLVKYIKECGCVANMHLTCTNMDPGLVKKALSDCRRYGICNIVALRGDAQEGEGEWKASEGGFSCALDLVKFIRAEYGDEFGISIAGYPEGHPNAITVLKDGEEDNLSEKEKLRVSSSEKDGVVTKCVCRDEDYKKEMEYLKLKYDAGADFIITQMFFDTDVFKNFCDDCKEYGIDCPIVPGIMCINNFGGFFRMTGFCKTRVPEDLKQEMIKRKDSEAEIKKVRIKEERSDRCLFYPTNASHARFATQFGAEFGTAMCMRLVSQGAPCVHFYTLNLEKVVYGILDGLGWTKELSSKLEALDSDANTMQAKGSAWARVGDEVTSMFGKGIVEELRPDGAAKIKISNWKLANDQDVFAFLKQGTFKKI</sequence>
<evidence type="ECO:0000256" key="5">
    <source>
        <dbReference type="ARBA" id="ARBA00022827"/>
    </source>
</evidence>
<dbReference type="GO" id="GO:0009086">
    <property type="term" value="P:methionine biosynthetic process"/>
    <property type="evidence" value="ECO:0007669"/>
    <property type="project" value="TreeGrafter"/>
</dbReference>
<protein>
    <recommendedName>
        <fullName evidence="9">Methylenetetrahydrofolate reductase</fullName>
    </recommendedName>
</protein>